<organism evidence="1 2">
    <name type="scientific">Paenibacillus residui</name>
    <dbReference type="NCBI Taxonomy" id="629724"/>
    <lineage>
        <taxon>Bacteria</taxon>
        <taxon>Bacillati</taxon>
        <taxon>Bacillota</taxon>
        <taxon>Bacilli</taxon>
        <taxon>Bacillales</taxon>
        <taxon>Paenibacillaceae</taxon>
        <taxon>Paenibacillus</taxon>
    </lineage>
</organism>
<evidence type="ECO:0000313" key="1">
    <source>
        <dbReference type="EMBL" id="MFD0868779.1"/>
    </source>
</evidence>
<reference evidence="2" key="1">
    <citation type="journal article" date="2019" name="Int. J. Syst. Evol. Microbiol.">
        <title>The Global Catalogue of Microorganisms (GCM) 10K type strain sequencing project: providing services to taxonomists for standard genome sequencing and annotation.</title>
        <authorList>
            <consortium name="The Broad Institute Genomics Platform"/>
            <consortium name="The Broad Institute Genome Sequencing Center for Infectious Disease"/>
            <person name="Wu L."/>
            <person name="Ma J."/>
        </authorList>
    </citation>
    <scope>NUCLEOTIDE SEQUENCE [LARGE SCALE GENOMIC DNA]</scope>
    <source>
        <strain evidence="2">CCUG 57263</strain>
    </source>
</reference>
<keyword evidence="1" id="KW-0808">Transferase</keyword>
<keyword evidence="1" id="KW-0695">RNA-directed DNA polymerase</keyword>
<keyword evidence="1" id="KW-0548">Nucleotidyltransferase</keyword>
<dbReference type="GO" id="GO:0003964">
    <property type="term" value="F:RNA-directed DNA polymerase activity"/>
    <property type="evidence" value="ECO:0007669"/>
    <property type="project" value="UniProtKB-KW"/>
</dbReference>
<accession>A0ABW3D7U9</accession>
<evidence type="ECO:0000313" key="2">
    <source>
        <dbReference type="Proteomes" id="UP001597120"/>
    </source>
</evidence>
<protein>
    <submittedName>
        <fullName evidence="1">Retron-type reverse transcriptase</fullName>
    </submittedName>
</protein>
<name>A0ABW3D7U9_9BACL</name>
<dbReference type="RefSeq" id="WP_379286901.1">
    <property type="nucleotide sequence ID" value="NZ_JBHTIU010000023.1"/>
</dbReference>
<gene>
    <name evidence="1" type="ORF">ACFQ03_06425</name>
</gene>
<comment type="caution">
    <text evidence="1">The sequence shown here is derived from an EMBL/GenBank/DDBJ whole genome shotgun (WGS) entry which is preliminary data.</text>
</comment>
<keyword evidence="2" id="KW-1185">Reference proteome</keyword>
<sequence length="340" mass="38385">MSKIAFASAQEMLRQLKLTVGPYFQWALSARKKYIELRLRQDQEVRGIYIRATDKLAKEIRSLKRQGYGSQMNIRYLTALEQSLRDNGIADSLMKVMPVYLGRAIEAGSSYSYEVTLSQISRTKLAKEPVQKAFARANKQAVETCWARTHNGLHLSDRIWKHDQKYRMAMSEIIQDGVATGEDPVATARQLEQYVRRGKKTLAAEYPEMMERMGNRIPQDISYEALRLVRTETAAAFGEGTIAAASVSPSYTGMRWLLSKNSDPCHICKGLAEANHGLGKGVYPPSDEPPMPAHPNCMCTLVSVHEDTDAFIDRLNSWIKDPASQPDLENWYQNVYSKVA</sequence>
<dbReference type="EMBL" id="JBHTIU010000023">
    <property type="protein sequence ID" value="MFD0868779.1"/>
    <property type="molecule type" value="Genomic_DNA"/>
</dbReference>
<dbReference type="Proteomes" id="UP001597120">
    <property type="component" value="Unassembled WGS sequence"/>
</dbReference>
<proteinExistence type="predicted"/>